<sequence length="142" mass="15743">MIDRYAGAVSGSLDAFDRELSGPLSRRWSSILRLTSRHPVAGWYADDLLLEWTGLWLMNKALEQSACQGMNFGTRLFEFGGFVLSTAAATPVTDAGMDALRDDLWTRYKPEALTDAEVITLYWLTMALGLVARHRSALDGLV</sequence>
<keyword evidence="2" id="KW-1185">Reference proteome</keyword>
<evidence type="ECO:0000313" key="1">
    <source>
        <dbReference type="EMBL" id="GEO42847.1"/>
    </source>
</evidence>
<gene>
    <name evidence="1" type="ORF">SAE02_69950</name>
</gene>
<protein>
    <submittedName>
        <fullName evidence="1">Uncharacterized protein</fullName>
    </submittedName>
</protein>
<dbReference type="Proteomes" id="UP000321523">
    <property type="component" value="Unassembled WGS sequence"/>
</dbReference>
<dbReference type="AlphaFoldDB" id="A0A512E2C4"/>
<dbReference type="EMBL" id="BJYZ01000051">
    <property type="protein sequence ID" value="GEO42847.1"/>
    <property type="molecule type" value="Genomic_DNA"/>
</dbReference>
<organism evidence="1 2">
    <name type="scientific">Skermanella aerolata</name>
    <dbReference type="NCBI Taxonomy" id="393310"/>
    <lineage>
        <taxon>Bacteria</taxon>
        <taxon>Pseudomonadati</taxon>
        <taxon>Pseudomonadota</taxon>
        <taxon>Alphaproteobacteria</taxon>
        <taxon>Rhodospirillales</taxon>
        <taxon>Azospirillaceae</taxon>
        <taxon>Skermanella</taxon>
    </lineage>
</organism>
<proteinExistence type="predicted"/>
<reference evidence="1 2" key="1">
    <citation type="submission" date="2019-07" db="EMBL/GenBank/DDBJ databases">
        <title>Whole genome shotgun sequence of Skermanella aerolata NBRC 106429.</title>
        <authorList>
            <person name="Hosoyama A."/>
            <person name="Uohara A."/>
            <person name="Ohji S."/>
            <person name="Ichikawa N."/>
        </authorList>
    </citation>
    <scope>NUCLEOTIDE SEQUENCE [LARGE SCALE GENOMIC DNA]</scope>
    <source>
        <strain evidence="1 2">NBRC 106429</strain>
    </source>
</reference>
<evidence type="ECO:0000313" key="2">
    <source>
        <dbReference type="Proteomes" id="UP000321523"/>
    </source>
</evidence>
<comment type="caution">
    <text evidence="1">The sequence shown here is derived from an EMBL/GenBank/DDBJ whole genome shotgun (WGS) entry which is preliminary data.</text>
</comment>
<name>A0A512E2C4_9PROT</name>
<accession>A0A512E2C4</accession>